<dbReference type="InterPro" id="IPR036259">
    <property type="entry name" value="MFS_trans_sf"/>
</dbReference>
<keyword evidence="1" id="KW-0812">Transmembrane</keyword>
<dbReference type="PANTHER" id="PTHR11360:SF306">
    <property type="entry name" value="RE01051P"/>
    <property type="match status" value="1"/>
</dbReference>
<proteinExistence type="predicted"/>
<dbReference type="Proteomes" id="UP000677054">
    <property type="component" value="Unassembled WGS sequence"/>
</dbReference>
<feature type="transmembrane region" description="Helical" evidence="1">
    <location>
        <begin position="89"/>
        <end position="109"/>
    </location>
</feature>
<feature type="transmembrane region" description="Helical" evidence="1">
    <location>
        <begin position="59"/>
        <end position="82"/>
    </location>
</feature>
<keyword evidence="1" id="KW-0472">Membrane</keyword>
<name>A0A7R8XI93_9CRUS</name>
<dbReference type="EMBL" id="LR900676">
    <property type="protein sequence ID" value="CAD7246525.1"/>
    <property type="molecule type" value="Genomic_DNA"/>
</dbReference>
<feature type="transmembrane region" description="Helical" evidence="1">
    <location>
        <begin position="172"/>
        <end position="195"/>
    </location>
</feature>
<feature type="transmembrane region" description="Helical" evidence="1">
    <location>
        <begin position="20"/>
        <end position="39"/>
    </location>
</feature>
<keyword evidence="3" id="KW-1185">Reference proteome</keyword>
<dbReference type="Pfam" id="PF07690">
    <property type="entry name" value="MFS_1"/>
    <property type="match status" value="1"/>
</dbReference>
<feature type="transmembrane region" description="Helical" evidence="1">
    <location>
        <begin position="428"/>
        <end position="450"/>
    </location>
</feature>
<dbReference type="OrthoDB" id="6339107at2759"/>
<evidence type="ECO:0000313" key="3">
    <source>
        <dbReference type="Proteomes" id="UP000677054"/>
    </source>
</evidence>
<feature type="transmembrane region" description="Helical" evidence="1">
    <location>
        <begin position="115"/>
        <end position="134"/>
    </location>
</feature>
<sequence>MSECERAPVERMEKEDGGWAWIVLVCSCVLGMSVRSYIGTFGLLYQEPLRQMETDTTDAAWLFNLCKALQLLGGMCAGPAAAASSHRSVMTIGLFMQALGLFASAFAHSVLAHTFTFSILVGFGGGLDFVSSYLNVNRHFNKRRGFAIGMYLSSLSIGHMLMPQLIEASMHLYASQGTMILLAGIAIQMFPLVLLQSRPQLPYSREILHVQTCDSDHDRLEAALDHEPPKHEQQPMKPKKHMRNAMTSIDPWKQAAKKFFSSLDFSVMKESMWWMLTITDSVFSLVLGNMGMILPLLATDRGFPEGSGALLLTISGSTELLSRLIVPPLTDIKKIDNRYLFMFWLFTVSIVPLGFALSESFSLTAVMSSFLGLGTGAIIGMPSLLLSFHFTASRLPSAMTFKLALKSLSFFVGPVVGILRDTTGNYNLLFYVFSASSFITSGGWILYVVIGKKKRIEDQHENEGKPSS</sequence>
<dbReference type="GO" id="GO:0008028">
    <property type="term" value="F:monocarboxylic acid transmembrane transporter activity"/>
    <property type="evidence" value="ECO:0007669"/>
    <property type="project" value="TreeGrafter"/>
</dbReference>
<feature type="transmembrane region" description="Helical" evidence="1">
    <location>
        <begin position="370"/>
        <end position="391"/>
    </location>
</feature>
<organism evidence="2">
    <name type="scientific">Darwinula stevensoni</name>
    <dbReference type="NCBI Taxonomy" id="69355"/>
    <lineage>
        <taxon>Eukaryota</taxon>
        <taxon>Metazoa</taxon>
        <taxon>Ecdysozoa</taxon>
        <taxon>Arthropoda</taxon>
        <taxon>Crustacea</taxon>
        <taxon>Oligostraca</taxon>
        <taxon>Ostracoda</taxon>
        <taxon>Podocopa</taxon>
        <taxon>Podocopida</taxon>
        <taxon>Darwinulocopina</taxon>
        <taxon>Darwinuloidea</taxon>
        <taxon>Darwinulidae</taxon>
        <taxon>Darwinula</taxon>
    </lineage>
</organism>
<accession>A0A7R8XI93</accession>
<evidence type="ECO:0000256" key="1">
    <source>
        <dbReference type="SAM" id="Phobius"/>
    </source>
</evidence>
<dbReference type="SUPFAM" id="SSF103473">
    <property type="entry name" value="MFS general substrate transporter"/>
    <property type="match status" value="1"/>
</dbReference>
<reference evidence="2" key="1">
    <citation type="submission" date="2020-11" db="EMBL/GenBank/DDBJ databases">
        <authorList>
            <person name="Tran Van P."/>
        </authorList>
    </citation>
    <scope>NUCLEOTIDE SEQUENCE</scope>
</reference>
<evidence type="ECO:0008006" key="4">
    <source>
        <dbReference type="Google" id="ProtNLM"/>
    </source>
</evidence>
<protein>
    <recommendedName>
        <fullName evidence="4">Monocarboxylate transporter</fullName>
    </recommendedName>
</protein>
<feature type="transmembrane region" description="Helical" evidence="1">
    <location>
        <begin position="309"/>
        <end position="326"/>
    </location>
</feature>
<feature type="transmembrane region" description="Helical" evidence="1">
    <location>
        <begin position="403"/>
        <end position="422"/>
    </location>
</feature>
<feature type="transmembrane region" description="Helical" evidence="1">
    <location>
        <begin position="146"/>
        <end position="166"/>
    </location>
</feature>
<dbReference type="PROSITE" id="PS51257">
    <property type="entry name" value="PROKAR_LIPOPROTEIN"/>
    <property type="match status" value="1"/>
</dbReference>
<gene>
    <name evidence="2" type="ORF">DSTB1V02_LOCUS6374</name>
</gene>
<dbReference type="PANTHER" id="PTHR11360">
    <property type="entry name" value="MONOCARBOXYLATE TRANSPORTER"/>
    <property type="match status" value="1"/>
</dbReference>
<evidence type="ECO:0000313" key="2">
    <source>
        <dbReference type="EMBL" id="CAD7246525.1"/>
    </source>
</evidence>
<dbReference type="AlphaFoldDB" id="A0A7R8XI93"/>
<keyword evidence="1" id="KW-1133">Transmembrane helix</keyword>
<feature type="transmembrane region" description="Helical" evidence="1">
    <location>
        <begin position="273"/>
        <end position="297"/>
    </location>
</feature>
<feature type="transmembrane region" description="Helical" evidence="1">
    <location>
        <begin position="338"/>
        <end position="358"/>
    </location>
</feature>
<dbReference type="Gene3D" id="1.20.1250.20">
    <property type="entry name" value="MFS general substrate transporter like domains"/>
    <property type="match status" value="2"/>
</dbReference>
<dbReference type="InterPro" id="IPR011701">
    <property type="entry name" value="MFS"/>
</dbReference>
<dbReference type="InterPro" id="IPR050327">
    <property type="entry name" value="Proton-linked_MCT"/>
</dbReference>
<dbReference type="EMBL" id="CAJPEV010001159">
    <property type="protein sequence ID" value="CAG0891087.1"/>
    <property type="molecule type" value="Genomic_DNA"/>
</dbReference>